<dbReference type="InterPro" id="IPR026040">
    <property type="entry name" value="HyI-like"/>
</dbReference>
<accession>A0A4Q2TXE5</accession>
<evidence type="ECO:0000313" key="6">
    <source>
        <dbReference type="Proteomes" id="UP000291088"/>
    </source>
</evidence>
<proteinExistence type="inferred from homology"/>
<comment type="caution">
    <text evidence="5">The sequence shown here is derived from an EMBL/GenBank/DDBJ whole genome shotgun (WGS) entry which is preliminary data.</text>
</comment>
<dbReference type="NCBIfam" id="NF043033">
    <property type="entry name" value="OxoTetrIsom"/>
    <property type="match status" value="1"/>
</dbReference>
<name>A0A4Q2TXE5_9HYPH</name>
<comment type="similarity">
    <text evidence="2">Belongs to the hyi family.</text>
</comment>
<dbReference type="InterPro" id="IPR036237">
    <property type="entry name" value="Xyl_isomerase-like_sf"/>
</dbReference>
<evidence type="ECO:0000256" key="2">
    <source>
        <dbReference type="PIRNR" id="PIRNR006241"/>
    </source>
</evidence>
<dbReference type="SUPFAM" id="SSF51658">
    <property type="entry name" value="Xylose isomerase-like"/>
    <property type="match status" value="1"/>
</dbReference>
<dbReference type="PANTHER" id="PTHR43489:SF6">
    <property type="entry name" value="HYDROXYPYRUVATE ISOMERASE-RELATED"/>
    <property type="match status" value="1"/>
</dbReference>
<dbReference type="Proteomes" id="UP000291088">
    <property type="component" value="Unassembled WGS sequence"/>
</dbReference>
<evidence type="ECO:0000259" key="4">
    <source>
        <dbReference type="Pfam" id="PF01261"/>
    </source>
</evidence>
<dbReference type="RefSeq" id="WP_129330361.1">
    <property type="nucleotide sequence ID" value="NZ_SDVB01000065.1"/>
</dbReference>
<keyword evidence="5" id="KW-0670">Pyruvate</keyword>
<sequence length="257" mass="28066">MPRFAANLTMMFNEAGFLDRFAAAAAAGFEAVEFLFPYDFEPDVIRARLDAAGLTQALFNLPPGNWAGGERGLAAVPGREGEFRQSVETALRYARATGVGRLHVMSGLADRSDAKARATYRSSLAFTCDKAGEAGLDVLIEPINPRDMPGYFLNDFNFAADLIADMGRRNLKLQFDIYHRQIIHGDVIRGLRELMPITGHIQIASVPTRNEPGTGELDDFRVLRELDALGYAGYVGCEYRPAGETVAGLGWLKAFAG</sequence>
<dbReference type="Gene3D" id="3.20.20.150">
    <property type="entry name" value="Divalent-metal-dependent TIM barrel enzymes"/>
    <property type="match status" value="1"/>
</dbReference>
<reference evidence="5 6" key="1">
    <citation type="submission" date="2019-01" db="EMBL/GenBank/DDBJ databases">
        <authorList>
            <person name="Deng T."/>
        </authorList>
    </citation>
    <scope>NUCLEOTIDE SEQUENCE [LARGE SCALE GENOMIC DNA]</scope>
    <source>
        <strain evidence="5 6">F8825</strain>
    </source>
</reference>
<feature type="domain" description="Xylose isomerase-like TIM barrel" evidence="4">
    <location>
        <begin position="21"/>
        <end position="254"/>
    </location>
</feature>
<dbReference type="GO" id="GO:0046487">
    <property type="term" value="P:glyoxylate metabolic process"/>
    <property type="evidence" value="ECO:0007669"/>
    <property type="project" value="TreeGrafter"/>
</dbReference>
<protein>
    <submittedName>
        <fullName evidence="5">Hydroxypyruvate isomerase family protein</fullName>
    </submittedName>
</protein>
<evidence type="ECO:0000256" key="3">
    <source>
        <dbReference type="PIRSR" id="PIRSR006241-50"/>
    </source>
</evidence>
<dbReference type="GO" id="GO:0008903">
    <property type="term" value="F:hydroxypyruvate isomerase activity"/>
    <property type="evidence" value="ECO:0007669"/>
    <property type="project" value="TreeGrafter"/>
</dbReference>
<dbReference type="FunFam" id="3.20.20.150:FF:000007">
    <property type="entry name" value="Hydroxypyruvate isomerase"/>
    <property type="match status" value="1"/>
</dbReference>
<keyword evidence="1 2" id="KW-0413">Isomerase</keyword>
<dbReference type="EMBL" id="SDVB01000065">
    <property type="protein sequence ID" value="RYC26299.1"/>
    <property type="molecule type" value="Genomic_DNA"/>
</dbReference>
<dbReference type="PANTHER" id="PTHR43489">
    <property type="entry name" value="ISOMERASE"/>
    <property type="match status" value="1"/>
</dbReference>
<feature type="active site" description="Proton donor/acceptor" evidence="3">
    <location>
        <position position="238"/>
    </location>
</feature>
<dbReference type="InterPro" id="IPR053398">
    <property type="entry name" value="HPT_OtnI_isomerases"/>
</dbReference>
<dbReference type="InterPro" id="IPR050417">
    <property type="entry name" value="Sugar_Epim/Isomerase"/>
</dbReference>
<gene>
    <name evidence="5" type="ORF">EUU22_01560</name>
</gene>
<evidence type="ECO:0000256" key="1">
    <source>
        <dbReference type="ARBA" id="ARBA00023235"/>
    </source>
</evidence>
<keyword evidence="6" id="KW-1185">Reference proteome</keyword>
<dbReference type="PIRSF" id="PIRSF006241">
    <property type="entry name" value="HyI"/>
    <property type="match status" value="1"/>
</dbReference>
<dbReference type="AlphaFoldDB" id="A0A4Q2TXE5"/>
<dbReference type="OrthoDB" id="9786584at2"/>
<evidence type="ECO:0000313" key="5">
    <source>
        <dbReference type="EMBL" id="RYC26299.1"/>
    </source>
</evidence>
<feature type="active site" description="Proton donor/acceptor" evidence="3">
    <location>
        <position position="141"/>
    </location>
</feature>
<dbReference type="InterPro" id="IPR013022">
    <property type="entry name" value="Xyl_isomerase-like_TIM-brl"/>
</dbReference>
<organism evidence="5 6">
    <name type="scientific">Ciceribacter ferrooxidans</name>
    <dbReference type="NCBI Taxonomy" id="2509717"/>
    <lineage>
        <taxon>Bacteria</taxon>
        <taxon>Pseudomonadati</taxon>
        <taxon>Pseudomonadota</taxon>
        <taxon>Alphaproteobacteria</taxon>
        <taxon>Hyphomicrobiales</taxon>
        <taxon>Rhizobiaceae</taxon>
        <taxon>Ciceribacter</taxon>
    </lineage>
</organism>
<dbReference type="Pfam" id="PF01261">
    <property type="entry name" value="AP_endonuc_2"/>
    <property type="match status" value="1"/>
</dbReference>